<keyword evidence="13 19" id="KW-0472">Membrane</keyword>
<evidence type="ECO:0000256" key="1">
    <source>
        <dbReference type="ARBA" id="ARBA00001946"/>
    </source>
</evidence>
<evidence type="ECO:0000256" key="7">
    <source>
        <dbReference type="ARBA" id="ARBA00022475"/>
    </source>
</evidence>
<evidence type="ECO:0000256" key="5">
    <source>
        <dbReference type="ARBA" id="ARBA00013200"/>
    </source>
</evidence>
<reference evidence="20 21" key="1">
    <citation type="submission" date="2015-04" db="EMBL/GenBank/DDBJ databases">
        <title>Whole genome shotgun sequence of Flavihumibacter petaseus NBRC 106054.</title>
        <authorList>
            <person name="Miyazawa S."/>
            <person name="Hosoyama A."/>
            <person name="Hashimoto M."/>
            <person name="Noguchi M."/>
            <person name="Tsuchikane K."/>
            <person name="Ohji S."/>
            <person name="Yamazoe A."/>
            <person name="Ichikawa N."/>
            <person name="Kimura A."/>
            <person name="Fujita N."/>
        </authorList>
    </citation>
    <scope>NUCLEOTIDE SEQUENCE [LARGE SCALE GENOMIC DNA]</scope>
    <source>
        <strain evidence="20 21">NBRC 106054</strain>
    </source>
</reference>
<dbReference type="EMBL" id="BBWV01000004">
    <property type="protein sequence ID" value="GAO45189.1"/>
    <property type="molecule type" value="Genomic_DNA"/>
</dbReference>
<sequence length="273" mass="30781">MIAFLRREYHYFLTAIQFLTRIQLPASYVFQAEYLQHCPRYFPLAGQIVAAIALIPYLVVSKYLSEDLGLAAYMVTTIWLTGAFHEDGWADCCDAFGGGYDKERILTIMKDSRLGTYGTVGLIAILTVKFLVLKELPAFSPQGLRPSLNPIRNYQTFILLMLAAHGCSRFMGLLVIRFYDYAGGDLSKSKPLAVAKPPIATLLFALILAAWPIALLSPWMWLTLLPMIWATRALANYFKHWIGGYTGDCLGTVQQVTEIVFYLAALIVWRYIQ</sequence>
<dbReference type="PANTHER" id="PTHR34148:SF1">
    <property type="entry name" value="ADENOSYLCOBINAMIDE-GDP RIBAZOLETRANSFERASE"/>
    <property type="match status" value="1"/>
</dbReference>
<evidence type="ECO:0000256" key="8">
    <source>
        <dbReference type="ARBA" id="ARBA00022573"/>
    </source>
</evidence>
<dbReference type="HAMAP" id="MF_00719">
    <property type="entry name" value="CobS"/>
    <property type="match status" value="1"/>
</dbReference>
<evidence type="ECO:0000256" key="18">
    <source>
        <dbReference type="ARBA" id="ARBA00049504"/>
    </source>
</evidence>
<dbReference type="GO" id="GO:0008818">
    <property type="term" value="F:cobalamin 5'-phosphate synthase activity"/>
    <property type="evidence" value="ECO:0007669"/>
    <property type="project" value="UniProtKB-UniRule"/>
</dbReference>
<evidence type="ECO:0000256" key="15">
    <source>
        <dbReference type="ARBA" id="ARBA00032605"/>
    </source>
</evidence>
<dbReference type="GO" id="GO:0051073">
    <property type="term" value="F:adenosylcobinamide-GDP ribazoletransferase activity"/>
    <property type="evidence" value="ECO:0007669"/>
    <property type="project" value="UniProtKB-UniRule"/>
</dbReference>
<comment type="caution">
    <text evidence="20">The sequence shown here is derived from an EMBL/GenBank/DDBJ whole genome shotgun (WGS) entry which is preliminary data.</text>
</comment>
<evidence type="ECO:0000313" key="20">
    <source>
        <dbReference type="EMBL" id="GAO45189.1"/>
    </source>
</evidence>
<dbReference type="AlphaFoldDB" id="A0A0E9N5U2"/>
<evidence type="ECO:0000256" key="19">
    <source>
        <dbReference type="HAMAP-Rule" id="MF_00719"/>
    </source>
</evidence>
<feature type="transmembrane region" description="Helical" evidence="19">
    <location>
        <begin position="114"/>
        <end position="133"/>
    </location>
</feature>
<feature type="transmembrane region" description="Helical" evidence="19">
    <location>
        <begin position="199"/>
        <end position="222"/>
    </location>
</feature>
<evidence type="ECO:0000256" key="2">
    <source>
        <dbReference type="ARBA" id="ARBA00004651"/>
    </source>
</evidence>
<evidence type="ECO:0000256" key="9">
    <source>
        <dbReference type="ARBA" id="ARBA00022679"/>
    </source>
</evidence>
<evidence type="ECO:0000256" key="4">
    <source>
        <dbReference type="ARBA" id="ARBA00010561"/>
    </source>
</evidence>
<feature type="transmembrane region" description="Helical" evidence="19">
    <location>
        <begin position="154"/>
        <end position="179"/>
    </location>
</feature>
<dbReference type="Pfam" id="PF02654">
    <property type="entry name" value="CobS"/>
    <property type="match status" value="1"/>
</dbReference>
<dbReference type="PANTHER" id="PTHR34148">
    <property type="entry name" value="ADENOSYLCOBINAMIDE-GDP RIBAZOLETRANSFERASE"/>
    <property type="match status" value="1"/>
</dbReference>
<evidence type="ECO:0000256" key="17">
    <source>
        <dbReference type="ARBA" id="ARBA00048623"/>
    </source>
</evidence>
<organism evidence="20 21">
    <name type="scientific">Flavihumibacter petaseus NBRC 106054</name>
    <dbReference type="NCBI Taxonomy" id="1220578"/>
    <lineage>
        <taxon>Bacteria</taxon>
        <taxon>Pseudomonadati</taxon>
        <taxon>Bacteroidota</taxon>
        <taxon>Chitinophagia</taxon>
        <taxon>Chitinophagales</taxon>
        <taxon>Chitinophagaceae</taxon>
        <taxon>Flavihumibacter</taxon>
    </lineage>
</organism>
<accession>A0A0E9N5U2</accession>
<evidence type="ECO:0000256" key="6">
    <source>
        <dbReference type="ARBA" id="ARBA00015850"/>
    </source>
</evidence>
<keyword evidence="8 19" id="KW-0169">Cobalamin biosynthesis</keyword>
<gene>
    <name evidence="19 20" type="primary">cobS</name>
    <name evidence="20" type="ORF">FPE01S_04_04330</name>
</gene>
<dbReference type="RefSeq" id="WP_046371141.1">
    <property type="nucleotide sequence ID" value="NZ_BBWV01000004.1"/>
</dbReference>
<evidence type="ECO:0000256" key="13">
    <source>
        <dbReference type="ARBA" id="ARBA00023136"/>
    </source>
</evidence>
<dbReference type="GO" id="GO:0005886">
    <property type="term" value="C:plasma membrane"/>
    <property type="evidence" value="ECO:0007669"/>
    <property type="project" value="UniProtKB-SubCell"/>
</dbReference>
<dbReference type="UniPathway" id="UPA00148">
    <property type="reaction ID" value="UER00238"/>
</dbReference>
<evidence type="ECO:0000256" key="11">
    <source>
        <dbReference type="ARBA" id="ARBA00022842"/>
    </source>
</evidence>
<keyword evidence="11 19" id="KW-0460">Magnesium</keyword>
<proteinExistence type="inferred from homology"/>
<evidence type="ECO:0000256" key="16">
    <source>
        <dbReference type="ARBA" id="ARBA00032853"/>
    </source>
</evidence>
<evidence type="ECO:0000256" key="3">
    <source>
        <dbReference type="ARBA" id="ARBA00004663"/>
    </source>
</evidence>
<dbReference type="STRING" id="1220578.FPE01S_04_04330"/>
<evidence type="ECO:0000256" key="14">
    <source>
        <dbReference type="ARBA" id="ARBA00025228"/>
    </source>
</evidence>
<comment type="cofactor">
    <cofactor evidence="1 19">
        <name>Mg(2+)</name>
        <dbReference type="ChEBI" id="CHEBI:18420"/>
    </cofactor>
</comment>
<dbReference type="InterPro" id="IPR003805">
    <property type="entry name" value="CobS"/>
</dbReference>
<comment type="similarity">
    <text evidence="4 19">Belongs to the CobS family.</text>
</comment>
<comment type="catalytic activity">
    <reaction evidence="17 19">
        <text>alpha-ribazole + adenosylcob(III)inamide-GDP = adenosylcob(III)alamin + GMP + H(+)</text>
        <dbReference type="Rhea" id="RHEA:16049"/>
        <dbReference type="ChEBI" id="CHEBI:10329"/>
        <dbReference type="ChEBI" id="CHEBI:15378"/>
        <dbReference type="ChEBI" id="CHEBI:18408"/>
        <dbReference type="ChEBI" id="CHEBI:58115"/>
        <dbReference type="ChEBI" id="CHEBI:60487"/>
        <dbReference type="EC" id="2.7.8.26"/>
    </reaction>
</comment>
<keyword evidence="12 19" id="KW-1133">Transmembrane helix</keyword>
<keyword evidence="9 19" id="KW-0808">Transferase</keyword>
<comment type="pathway">
    <text evidence="3 19">Cofactor biosynthesis; adenosylcobalamin biosynthesis; adenosylcobalamin from cob(II)yrinate a,c-diamide: step 7/7.</text>
</comment>
<evidence type="ECO:0000256" key="12">
    <source>
        <dbReference type="ARBA" id="ARBA00022989"/>
    </source>
</evidence>
<comment type="catalytic activity">
    <reaction evidence="18 19">
        <text>alpha-ribazole 5'-phosphate + adenosylcob(III)inamide-GDP = adenosylcob(III)alamin 5'-phosphate + GMP + H(+)</text>
        <dbReference type="Rhea" id="RHEA:23560"/>
        <dbReference type="ChEBI" id="CHEBI:15378"/>
        <dbReference type="ChEBI" id="CHEBI:57918"/>
        <dbReference type="ChEBI" id="CHEBI:58115"/>
        <dbReference type="ChEBI" id="CHEBI:60487"/>
        <dbReference type="ChEBI" id="CHEBI:60493"/>
        <dbReference type="EC" id="2.7.8.26"/>
    </reaction>
</comment>
<keyword evidence="7 19" id="KW-1003">Cell membrane</keyword>
<comment type="subcellular location">
    <subcellularLocation>
        <location evidence="2 19">Cell membrane</location>
        <topology evidence="2 19">Multi-pass membrane protein</topology>
    </subcellularLocation>
</comment>
<dbReference type="EC" id="2.7.8.26" evidence="5 19"/>
<comment type="function">
    <text evidence="14 19">Joins adenosylcobinamide-GDP and alpha-ribazole to generate adenosylcobalamin (Ado-cobalamin). Also synthesizes adenosylcobalamin 5'-phosphate from adenosylcobinamide-GDP and alpha-ribazole 5'-phosphate.</text>
</comment>
<evidence type="ECO:0000313" key="21">
    <source>
        <dbReference type="Proteomes" id="UP000033121"/>
    </source>
</evidence>
<keyword evidence="10 19" id="KW-0812">Transmembrane</keyword>
<comment type="caution">
    <text evidence="19">Lacks conserved residue(s) required for the propagation of feature annotation.</text>
</comment>
<dbReference type="GO" id="GO:0009236">
    <property type="term" value="P:cobalamin biosynthetic process"/>
    <property type="evidence" value="ECO:0007669"/>
    <property type="project" value="UniProtKB-UniRule"/>
</dbReference>
<dbReference type="Proteomes" id="UP000033121">
    <property type="component" value="Unassembled WGS sequence"/>
</dbReference>
<evidence type="ECO:0000256" key="10">
    <source>
        <dbReference type="ARBA" id="ARBA00022692"/>
    </source>
</evidence>
<keyword evidence="21" id="KW-1185">Reference proteome</keyword>
<protein>
    <recommendedName>
        <fullName evidence="6 19">Adenosylcobinamide-GDP ribazoletransferase</fullName>
        <ecNumber evidence="5 19">2.7.8.26</ecNumber>
    </recommendedName>
    <alternativeName>
        <fullName evidence="16 19">Cobalamin synthase</fullName>
    </alternativeName>
    <alternativeName>
        <fullName evidence="15 19">Cobalamin-5'-phosphate synthase</fullName>
    </alternativeName>
</protein>
<name>A0A0E9N5U2_9BACT</name>